<feature type="transmembrane region" description="Helical" evidence="9">
    <location>
        <begin position="179"/>
        <end position="197"/>
    </location>
</feature>
<evidence type="ECO:0000256" key="5">
    <source>
        <dbReference type="ARBA" id="ARBA00022692"/>
    </source>
</evidence>
<name>A0A434AZX5_9BACT</name>
<evidence type="ECO:0000256" key="4">
    <source>
        <dbReference type="ARBA" id="ARBA00022519"/>
    </source>
</evidence>
<keyword evidence="6 9" id="KW-1133">Transmembrane helix</keyword>
<evidence type="ECO:0000313" key="10">
    <source>
        <dbReference type="EMBL" id="RUT80171.1"/>
    </source>
</evidence>
<organism evidence="10 11">
    <name type="scientific">Ancylomarina longa</name>
    <dbReference type="NCBI Taxonomy" id="2487017"/>
    <lineage>
        <taxon>Bacteria</taxon>
        <taxon>Pseudomonadati</taxon>
        <taxon>Bacteroidota</taxon>
        <taxon>Bacteroidia</taxon>
        <taxon>Marinilabiliales</taxon>
        <taxon>Marinifilaceae</taxon>
        <taxon>Ancylomarina</taxon>
    </lineage>
</organism>
<evidence type="ECO:0000256" key="6">
    <source>
        <dbReference type="ARBA" id="ARBA00022989"/>
    </source>
</evidence>
<evidence type="ECO:0000256" key="1">
    <source>
        <dbReference type="ARBA" id="ARBA00004429"/>
    </source>
</evidence>
<keyword evidence="7 9" id="KW-0472">Membrane</keyword>
<comment type="similarity">
    <text evidence="8">Belongs to the TsuA/YedE (TC 9.B.102) family.</text>
</comment>
<evidence type="ECO:0000313" key="11">
    <source>
        <dbReference type="Proteomes" id="UP000282985"/>
    </source>
</evidence>
<feature type="transmembrane region" description="Helical" evidence="9">
    <location>
        <begin position="106"/>
        <end position="127"/>
    </location>
</feature>
<feature type="transmembrane region" description="Helical" evidence="9">
    <location>
        <begin position="237"/>
        <end position="256"/>
    </location>
</feature>
<dbReference type="OrthoDB" id="9814020at2"/>
<keyword evidence="4" id="KW-0997">Cell inner membrane</keyword>
<keyword evidence="2" id="KW-0813">Transport</keyword>
<gene>
    <name evidence="10" type="ORF">DLK05_02135</name>
</gene>
<feature type="transmembrane region" description="Helical" evidence="9">
    <location>
        <begin position="37"/>
        <end position="57"/>
    </location>
</feature>
<dbReference type="AlphaFoldDB" id="A0A434AZX5"/>
<reference evidence="10 11" key="1">
    <citation type="submission" date="2018-11" db="EMBL/GenBank/DDBJ databases">
        <title>Parancylomarina longa gen. nov., sp. nov., isolated from sediments of southern Okinawa.</title>
        <authorList>
            <person name="Fu T."/>
        </authorList>
    </citation>
    <scope>NUCLEOTIDE SEQUENCE [LARGE SCALE GENOMIC DNA]</scope>
    <source>
        <strain evidence="10 11">T3-2 S1-C</strain>
    </source>
</reference>
<dbReference type="RefSeq" id="WP_127342316.1">
    <property type="nucleotide sequence ID" value="NZ_RJJX01000001.1"/>
</dbReference>
<feature type="transmembrane region" description="Helical" evidence="9">
    <location>
        <begin position="148"/>
        <end position="167"/>
    </location>
</feature>
<dbReference type="EMBL" id="RJJX01000001">
    <property type="protein sequence ID" value="RUT80171.1"/>
    <property type="molecule type" value="Genomic_DNA"/>
</dbReference>
<keyword evidence="11" id="KW-1185">Reference proteome</keyword>
<dbReference type="GO" id="GO:0005886">
    <property type="term" value="C:plasma membrane"/>
    <property type="evidence" value="ECO:0007669"/>
    <property type="project" value="UniProtKB-SubCell"/>
</dbReference>
<keyword evidence="5 9" id="KW-0812">Transmembrane</keyword>
<evidence type="ECO:0000256" key="7">
    <source>
        <dbReference type="ARBA" id="ARBA00023136"/>
    </source>
</evidence>
<protein>
    <submittedName>
        <fullName evidence="10">Transporter</fullName>
    </submittedName>
</protein>
<sequence>MEIRILIFGFLFGGILQYASLNKYNVISGLATLDNYTVAKAIAVALGVGAILLNIEIGLGMASFHIKPLVLGGILLGGLIFGSGMAILGYCPGTLAVSLGEGSIDAFVGIIGGLLGGFVFTILLPFIKGIIGPNLGAISLNSLMGTGLLFFILVFIIGGVFVYIAFWLNKKEGKRDYKWLYAGIALAVLNVVIFSNMVSNRPIGASTSFPYLADYLSGFMDNSYFQKIQKPGNWEAVFLGGAFLAGLFFSLLNGSFKFTLIHENWKKYKGISSFSRVVWAFVGGFILIFGARMAGGCTSGHILSGGMQLSISSLIFAVFTFLGLVVTGKLFYKKNKR</sequence>
<proteinExistence type="inferred from homology"/>
<feature type="transmembrane region" description="Helical" evidence="9">
    <location>
        <begin position="69"/>
        <end position="90"/>
    </location>
</feature>
<dbReference type="InterPro" id="IPR007272">
    <property type="entry name" value="Sulf_transp_TsuA/YedE"/>
</dbReference>
<dbReference type="Pfam" id="PF04143">
    <property type="entry name" value="Sulf_transp"/>
    <property type="match status" value="1"/>
</dbReference>
<feature type="transmembrane region" description="Helical" evidence="9">
    <location>
        <begin position="307"/>
        <end position="332"/>
    </location>
</feature>
<evidence type="ECO:0000256" key="8">
    <source>
        <dbReference type="ARBA" id="ARBA00035655"/>
    </source>
</evidence>
<evidence type="ECO:0000256" key="2">
    <source>
        <dbReference type="ARBA" id="ARBA00022448"/>
    </source>
</evidence>
<accession>A0A434AZX5</accession>
<comment type="caution">
    <text evidence="10">The sequence shown here is derived from an EMBL/GenBank/DDBJ whole genome shotgun (WGS) entry which is preliminary data.</text>
</comment>
<dbReference type="Proteomes" id="UP000282985">
    <property type="component" value="Unassembled WGS sequence"/>
</dbReference>
<evidence type="ECO:0000256" key="9">
    <source>
        <dbReference type="SAM" id="Phobius"/>
    </source>
</evidence>
<dbReference type="PANTHER" id="PTHR30574:SF1">
    <property type="entry name" value="SULPHUR TRANSPORT DOMAIN-CONTAINING PROTEIN"/>
    <property type="match status" value="1"/>
</dbReference>
<keyword evidence="3" id="KW-1003">Cell membrane</keyword>
<comment type="subcellular location">
    <subcellularLocation>
        <location evidence="1">Cell inner membrane</location>
        <topology evidence="1">Multi-pass membrane protein</topology>
    </subcellularLocation>
</comment>
<evidence type="ECO:0000256" key="3">
    <source>
        <dbReference type="ARBA" id="ARBA00022475"/>
    </source>
</evidence>
<feature type="transmembrane region" description="Helical" evidence="9">
    <location>
        <begin position="277"/>
        <end position="295"/>
    </location>
</feature>
<dbReference type="PANTHER" id="PTHR30574">
    <property type="entry name" value="INNER MEMBRANE PROTEIN YEDE"/>
    <property type="match status" value="1"/>
</dbReference>